<feature type="chain" id="PRO_5003578108" description="EGF-like domain-containing protein" evidence="1">
    <location>
        <begin position="19"/>
        <end position="159"/>
    </location>
</feature>
<name>H2Y8I2_CIOSA</name>
<protein>
    <recommendedName>
        <fullName evidence="4">EGF-like domain-containing protein</fullName>
    </recommendedName>
</protein>
<keyword evidence="3" id="KW-1185">Reference proteome</keyword>
<reference evidence="3" key="1">
    <citation type="submission" date="2003-08" db="EMBL/GenBank/DDBJ databases">
        <authorList>
            <person name="Birren B."/>
            <person name="Nusbaum C."/>
            <person name="Abebe A."/>
            <person name="Abouelleil A."/>
            <person name="Adekoya E."/>
            <person name="Ait-zahra M."/>
            <person name="Allen N."/>
            <person name="Allen T."/>
            <person name="An P."/>
            <person name="Anderson M."/>
            <person name="Anderson S."/>
            <person name="Arachchi H."/>
            <person name="Armbruster J."/>
            <person name="Bachantsang P."/>
            <person name="Baldwin J."/>
            <person name="Barry A."/>
            <person name="Bayul T."/>
            <person name="Blitshsteyn B."/>
            <person name="Bloom T."/>
            <person name="Blye J."/>
            <person name="Boguslavskiy L."/>
            <person name="Borowsky M."/>
            <person name="Boukhgalter B."/>
            <person name="Brunache A."/>
            <person name="Butler J."/>
            <person name="Calixte N."/>
            <person name="Calvo S."/>
            <person name="Camarata J."/>
            <person name="Campo K."/>
            <person name="Chang J."/>
            <person name="Cheshatsang Y."/>
            <person name="Citroen M."/>
            <person name="Collymore A."/>
            <person name="Considine T."/>
            <person name="Cook A."/>
            <person name="Cooke P."/>
            <person name="Corum B."/>
            <person name="Cuomo C."/>
            <person name="David R."/>
            <person name="Dawoe T."/>
            <person name="Degray S."/>
            <person name="Dodge S."/>
            <person name="Dooley K."/>
            <person name="Dorje P."/>
            <person name="Dorjee K."/>
            <person name="Dorris L."/>
            <person name="Duffey N."/>
            <person name="Dupes A."/>
            <person name="Elkins T."/>
            <person name="Engels R."/>
            <person name="Erickson J."/>
            <person name="Farina A."/>
            <person name="Faro S."/>
            <person name="Ferreira P."/>
            <person name="Fischer H."/>
            <person name="Fitzgerald M."/>
            <person name="Foley K."/>
            <person name="Gage D."/>
            <person name="Galagan J."/>
            <person name="Gearin G."/>
            <person name="Gnerre S."/>
            <person name="Gnirke A."/>
            <person name="Goyette A."/>
            <person name="Graham J."/>
            <person name="Grandbois E."/>
            <person name="Gyaltsen K."/>
            <person name="Hafez N."/>
            <person name="Hagopian D."/>
            <person name="Hagos B."/>
            <person name="Hall J."/>
            <person name="Hatcher B."/>
            <person name="Heller A."/>
            <person name="Higgins H."/>
            <person name="Honan T."/>
            <person name="Horn A."/>
            <person name="Houde N."/>
            <person name="Hughes L."/>
            <person name="Hulme W."/>
            <person name="Husby E."/>
            <person name="Iliev I."/>
            <person name="Jaffe D."/>
            <person name="Jones C."/>
            <person name="Kamal M."/>
            <person name="Kamat A."/>
            <person name="Kamvysselis M."/>
            <person name="Karlsson E."/>
            <person name="Kells C."/>
            <person name="Kieu A."/>
            <person name="Kisner P."/>
            <person name="Kodira C."/>
            <person name="Kulbokas E."/>
            <person name="Labutti K."/>
            <person name="Lama D."/>
            <person name="Landers T."/>
            <person name="Leger J."/>
            <person name="Levine S."/>
            <person name="Lewis D."/>
            <person name="Lewis T."/>
            <person name="Lindblad-toh K."/>
            <person name="Liu X."/>
            <person name="Lokyitsang T."/>
            <person name="Lokyitsang Y."/>
            <person name="Lucien O."/>
            <person name="Lui A."/>
            <person name="Ma L.J."/>
            <person name="Mabbitt R."/>
            <person name="Macdonald J."/>
            <person name="Maclean C."/>
            <person name="Major J."/>
            <person name="Manning J."/>
            <person name="Marabella R."/>
            <person name="Maru K."/>
            <person name="Matthews C."/>
            <person name="Mauceli E."/>
            <person name="Mccarthy M."/>
            <person name="Mcdonough S."/>
            <person name="Mcghee T."/>
            <person name="Meldrim J."/>
            <person name="Meneus L."/>
            <person name="Mesirov J."/>
            <person name="Mihalev A."/>
            <person name="Mihova T."/>
            <person name="Mikkelsen T."/>
            <person name="Mlenga V."/>
            <person name="Moru K."/>
            <person name="Mozes J."/>
            <person name="Mulrain L."/>
            <person name="Munson G."/>
            <person name="Naylor J."/>
            <person name="Newes C."/>
            <person name="Nguyen C."/>
            <person name="Nguyen N."/>
            <person name="Nguyen T."/>
            <person name="Nicol R."/>
            <person name="Nielsen C."/>
            <person name="Nizzari M."/>
            <person name="Norbu C."/>
            <person name="Norbu N."/>
            <person name="O'donnell P."/>
            <person name="Okoawo O."/>
            <person name="O'leary S."/>
            <person name="Omotosho B."/>
            <person name="O'neill K."/>
            <person name="Osman S."/>
            <person name="Parker S."/>
            <person name="Perrin D."/>
            <person name="Phunkhang P."/>
            <person name="Piqani B."/>
            <person name="Purcell S."/>
            <person name="Rachupka T."/>
            <person name="Ramasamy U."/>
            <person name="Rameau R."/>
            <person name="Ray V."/>
            <person name="Raymond C."/>
            <person name="Retta R."/>
            <person name="Richardson S."/>
            <person name="Rise C."/>
            <person name="Rodriguez J."/>
            <person name="Rogers J."/>
            <person name="Rogov P."/>
            <person name="Rutman M."/>
            <person name="Schupbach R."/>
            <person name="Seaman C."/>
            <person name="Settipalli S."/>
            <person name="Sharpe T."/>
            <person name="Sheridan J."/>
            <person name="Sherpa N."/>
            <person name="Shi J."/>
            <person name="Smirnov S."/>
            <person name="Smith C."/>
            <person name="Sougnez C."/>
            <person name="Spencer B."/>
            <person name="Stalker J."/>
            <person name="Stange-thomann N."/>
            <person name="Stavropoulos S."/>
            <person name="Stetson K."/>
            <person name="Stone C."/>
            <person name="Stone S."/>
            <person name="Stubbs M."/>
            <person name="Talamas J."/>
            <person name="Tchuinga P."/>
            <person name="Tenzing P."/>
            <person name="Tesfaye S."/>
            <person name="Theodore J."/>
            <person name="Thoulutsang Y."/>
            <person name="Topham K."/>
            <person name="Towey S."/>
            <person name="Tsamla T."/>
            <person name="Tsomo N."/>
            <person name="Vallee D."/>
            <person name="Vassiliev H."/>
            <person name="Venkataraman V."/>
            <person name="Vinson J."/>
            <person name="Vo A."/>
            <person name="Wade C."/>
            <person name="Wang S."/>
            <person name="Wangchuk T."/>
            <person name="Wangdi T."/>
            <person name="Whittaker C."/>
            <person name="Wilkinson J."/>
            <person name="Wu Y."/>
            <person name="Wyman D."/>
            <person name="Yadav S."/>
            <person name="Yang S."/>
            <person name="Yang X."/>
            <person name="Yeager S."/>
            <person name="Yee E."/>
            <person name="Young G."/>
            <person name="Zainoun J."/>
            <person name="Zembeck L."/>
            <person name="Zimmer A."/>
            <person name="Zody M."/>
            <person name="Lander E."/>
        </authorList>
    </citation>
    <scope>NUCLEOTIDE SEQUENCE [LARGE SCALE GENOMIC DNA]</scope>
</reference>
<evidence type="ECO:0008006" key="4">
    <source>
        <dbReference type="Google" id="ProtNLM"/>
    </source>
</evidence>
<accession>H2Y8I2</accession>
<proteinExistence type="predicted"/>
<dbReference type="InParanoid" id="H2Y8I2"/>
<reference evidence="2" key="3">
    <citation type="submission" date="2025-09" db="UniProtKB">
        <authorList>
            <consortium name="Ensembl"/>
        </authorList>
    </citation>
    <scope>IDENTIFICATION</scope>
</reference>
<evidence type="ECO:0000256" key="1">
    <source>
        <dbReference type="SAM" id="SignalP"/>
    </source>
</evidence>
<dbReference type="HOGENOM" id="CLU_1664641_0_0_1"/>
<organism evidence="2 3">
    <name type="scientific">Ciona savignyi</name>
    <name type="common">Pacific transparent sea squirt</name>
    <dbReference type="NCBI Taxonomy" id="51511"/>
    <lineage>
        <taxon>Eukaryota</taxon>
        <taxon>Metazoa</taxon>
        <taxon>Chordata</taxon>
        <taxon>Tunicata</taxon>
        <taxon>Ascidiacea</taxon>
        <taxon>Phlebobranchia</taxon>
        <taxon>Cionidae</taxon>
        <taxon>Ciona</taxon>
    </lineage>
</organism>
<dbReference type="AlphaFoldDB" id="H2Y8I2"/>
<keyword evidence="1" id="KW-0732">Signal</keyword>
<sequence length="159" mass="17685">MQVVILLLFVAFTYTVDGQLGLNDFESSCYSDDECLHTHTCEHVGYMWPFKIPYGKCRCLLESSCLPQIVPQPVQPSSDLMQLLRLQQILSILRPLNPQNVRNCAPACPTTAKCTAVTQQNGDQADECVCLPAYSGNGSNCSPIQPETYTGCRERCHHD</sequence>
<feature type="signal peptide" evidence="1">
    <location>
        <begin position="1"/>
        <end position="18"/>
    </location>
</feature>
<evidence type="ECO:0000313" key="3">
    <source>
        <dbReference type="Proteomes" id="UP000007875"/>
    </source>
</evidence>
<dbReference type="Ensembl" id="ENSCSAVT00000001655.1">
    <property type="protein sequence ID" value="ENSCSAVP00000001630.1"/>
    <property type="gene ID" value="ENSCSAVG00000000941.1"/>
</dbReference>
<reference evidence="2" key="2">
    <citation type="submission" date="2025-08" db="UniProtKB">
        <authorList>
            <consortium name="Ensembl"/>
        </authorList>
    </citation>
    <scope>IDENTIFICATION</scope>
</reference>
<evidence type="ECO:0000313" key="2">
    <source>
        <dbReference type="Ensembl" id="ENSCSAVP00000001630.1"/>
    </source>
</evidence>
<dbReference type="Proteomes" id="UP000007875">
    <property type="component" value="Unassembled WGS sequence"/>
</dbReference>